<organism evidence="1 2">
    <name type="scientific">Iris pallida</name>
    <name type="common">Sweet iris</name>
    <dbReference type="NCBI Taxonomy" id="29817"/>
    <lineage>
        <taxon>Eukaryota</taxon>
        <taxon>Viridiplantae</taxon>
        <taxon>Streptophyta</taxon>
        <taxon>Embryophyta</taxon>
        <taxon>Tracheophyta</taxon>
        <taxon>Spermatophyta</taxon>
        <taxon>Magnoliopsida</taxon>
        <taxon>Liliopsida</taxon>
        <taxon>Asparagales</taxon>
        <taxon>Iridaceae</taxon>
        <taxon>Iridoideae</taxon>
        <taxon>Irideae</taxon>
        <taxon>Iris</taxon>
    </lineage>
</organism>
<reference evidence="1" key="1">
    <citation type="journal article" date="2023" name="GigaByte">
        <title>Genome assembly of the bearded iris, Iris pallida Lam.</title>
        <authorList>
            <person name="Bruccoleri R.E."/>
            <person name="Oakeley E.J."/>
            <person name="Faust A.M.E."/>
            <person name="Altorfer M."/>
            <person name="Dessus-Babus S."/>
            <person name="Burckhardt D."/>
            <person name="Oertli M."/>
            <person name="Naumann U."/>
            <person name="Petersen F."/>
            <person name="Wong J."/>
        </authorList>
    </citation>
    <scope>NUCLEOTIDE SEQUENCE</scope>
    <source>
        <strain evidence="1">GSM-AAB239-AS_SAM_17_03QT</strain>
    </source>
</reference>
<dbReference type="EMBL" id="JANAVB010019600">
    <property type="protein sequence ID" value="KAJ6828228.1"/>
    <property type="molecule type" value="Genomic_DNA"/>
</dbReference>
<gene>
    <name evidence="1" type="ORF">M6B38_364015</name>
</gene>
<reference evidence="1" key="2">
    <citation type="submission" date="2023-04" db="EMBL/GenBank/DDBJ databases">
        <authorList>
            <person name="Bruccoleri R.E."/>
            <person name="Oakeley E.J."/>
            <person name="Faust A.-M."/>
            <person name="Dessus-Babus S."/>
            <person name="Altorfer M."/>
            <person name="Burckhardt D."/>
            <person name="Oertli M."/>
            <person name="Naumann U."/>
            <person name="Petersen F."/>
            <person name="Wong J."/>
        </authorList>
    </citation>
    <scope>NUCLEOTIDE SEQUENCE</scope>
    <source>
        <strain evidence="1">GSM-AAB239-AS_SAM_17_03QT</strain>
        <tissue evidence="1">Leaf</tissue>
    </source>
</reference>
<evidence type="ECO:0000313" key="1">
    <source>
        <dbReference type="EMBL" id="KAJ6828228.1"/>
    </source>
</evidence>
<proteinExistence type="predicted"/>
<name>A0AAX6GIQ9_IRIPA</name>
<protein>
    <submittedName>
        <fullName evidence="1">Indole-3-acetic acid-amido synthetase GH3.8</fullName>
    </submittedName>
</protein>
<accession>A0AAX6GIQ9</accession>
<keyword evidence="2" id="KW-1185">Reference proteome</keyword>
<dbReference type="Proteomes" id="UP001140949">
    <property type="component" value="Unassembled WGS sequence"/>
</dbReference>
<dbReference type="AlphaFoldDB" id="A0AAX6GIQ9"/>
<comment type="caution">
    <text evidence="1">The sequence shown here is derived from an EMBL/GenBank/DDBJ whole genome shotgun (WGS) entry which is preliminary data.</text>
</comment>
<sequence>MVPVTTALRYLVLGHIRVMIPAQSSLEHSSTRNLARPGLGERMPVSELRTEGSVTMSVRVPVSMSRERDCQCCWRKLTARRRPDAKVEPIRMTSRRA</sequence>
<evidence type="ECO:0000313" key="2">
    <source>
        <dbReference type="Proteomes" id="UP001140949"/>
    </source>
</evidence>